<keyword evidence="3" id="KW-1133">Transmembrane helix</keyword>
<keyword evidence="3" id="KW-0472">Membrane</keyword>
<dbReference type="CDD" id="cd05830">
    <property type="entry name" value="Sortase_E"/>
    <property type="match status" value="1"/>
</dbReference>
<sequence>MPLPPAVPQPAGPVGPPPGPLPPEQPPPARRTAPPGPLPGTSDPRTAVHPRSAAHRPAPGSAPDPRSADLPGPRPSPGPPPTPGPRPVPGAGPRTAPGPGQQRAGNAAGAPSRVEETVTLRAVRPPAAGAPAGTAMSAPAGAPAGVPPGAPAGAGASPAPPPRGDETVMLRPVGDGPAPALSLAARGRAARRRAAQQGARGGARPGERAPTGPAAAARTAAGAGPAAATGATTAAHARSGAPRGGGAVTGPRTAPPAGPAAATGPRTRTEARRAARARKDSRGAVISRVAGELFITLGVLMLLFVTYQLWWSNIRAQQIAAEEAKKLQERWARAERAPDVFSPGKGFAIMYIPKLDVKVPVAEGIDKHNVLDRGLVGHYGEAPLKTAMPWEKKGNFAVAGHRNTHGEPFRYINRLKPGDEIVVETQDTYFVYEMAKILPQTSPSNVAVIDPVPAGSGFTGPGRYITLTTCTPEFTSTYRMIVWGKMVEERPRDEGKPDALVG</sequence>
<evidence type="ECO:0000256" key="2">
    <source>
        <dbReference type="SAM" id="MobiDB-lite"/>
    </source>
</evidence>
<feature type="compositionally biased region" description="Basic and acidic residues" evidence="2">
    <location>
        <begin position="267"/>
        <end position="281"/>
    </location>
</feature>
<dbReference type="Gene3D" id="2.40.260.10">
    <property type="entry name" value="Sortase"/>
    <property type="match status" value="1"/>
</dbReference>
<feature type="region of interest" description="Disordered" evidence="2">
    <location>
        <begin position="1"/>
        <end position="281"/>
    </location>
</feature>
<feature type="compositionally biased region" description="Pro residues" evidence="2">
    <location>
        <begin position="72"/>
        <end position="90"/>
    </location>
</feature>
<dbReference type="InterPro" id="IPR023365">
    <property type="entry name" value="Sortase_dom-sf"/>
</dbReference>
<evidence type="ECO:0000313" key="5">
    <source>
        <dbReference type="Proteomes" id="UP000807371"/>
    </source>
</evidence>
<dbReference type="InterPro" id="IPR042003">
    <property type="entry name" value="Sortase_E"/>
</dbReference>
<feature type="compositionally biased region" description="Low complexity" evidence="2">
    <location>
        <begin position="91"/>
        <end position="100"/>
    </location>
</feature>
<dbReference type="EMBL" id="JACYXC010000001">
    <property type="protein sequence ID" value="MBH5335983.1"/>
    <property type="molecule type" value="Genomic_DNA"/>
</dbReference>
<keyword evidence="3" id="KW-0812">Transmembrane</keyword>
<comment type="caution">
    <text evidence="4">The sequence shown here is derived from an EMBL/GenBank/DDBJ whole genome shotgun (WGS) entry which is preliminary data.</text>
</comment>
<feature type="compositionally biased region" description="Low complexity" evidence="2">
    <location>
        <begin position="208"/>
        <end position="241"/>
    </location>
</feature>
<evidence type="ECO:0000256" key="1">
    <source>
        <dbReference type="ARBA" id="ARBA00022801"/>
    </source>
</evidence>
<keyword evidence="1" id="KW-0378">Hydrolase</keyword>
<dbReference type="NCBIfam" id="TIGR01076">
    <property type="entry name" value="sortase_fam"/>
    <property type="match status" value="1"/>
</dbReference>
<proteinExistence type="predicted"/>
<gene>
    <name evidence="4" type="ORF">IHE55_14775</name>
</gene>
<evidence type="ECO:0000313" key="4">
    <source>
        <dbReference type="EMBL" id="MBH5335983.1"/>
    </source>
</evidence>
<protein>
    <submittedName>
        <fullName evidence="4">Class E sortase</fullName>
    </submittedName>
</protein>
<evidence type="ECO:0000256" key="3">
    <source>
        <dbReference type="SAM" id="Phobius"/>
    </source>
</evidence>
<dbReference type="NCBIfam" id="NF033747">
    <property type="entry name" value="class_E_sortase"/>
    <property type="match status" value="1"/>
</dbReference>
<feature type="transmembrane region" description="Helical" evidence="3">
    <location>
        <begin position="289"/>
        <end position="311"/>
    </location>
</feature>
<feature type="compositionally biased region" description="Low complexity" evidence="2">
    <location>
        <begin position="122"/>
        <end position="144"/>
    </location>
</feature>
<keyword evidence="5" id="KW-1185">Reference proteome</keyword>
<dbReference type="InterPro" id="IPR005754">
    <property type="entry name" value="Sortase"/>
</dbReference>
<accession>A0ABS0NLA6</accession>
<organism evidence="4 5">
    <name type="scientific">Streptomyces pactum</name>
    <dbReference type="NCBI Taxonomy" id="68249"/>
    <lineage>
        <taxon>Bacteria</taxon>
        <taxon>Bacillati</taxon>
        <taxon>Actinomycetota</taxon>
        <taxon>Actinomycetes</taxon>
        <taxon>Kitasatosporales</taxon>
        <taxon>Streptomycetaceae</taxon>
        <taxon>Streptomyces</taxon>
    </lineage>
</organism>
<dbReference type="InterPro" id="IPR053465">
    <property type="entry name" value="Sortase_Class_E"/>
</dbReference>
<dbReference type="SUPFAM" id="SSF63817">
    <property type="entry name" value="Sortase"/>
    <property type="match status" value="1"/>
</dbReference>
<feature type="compositionally biased region" description="Pro residues" evidence="2">
    <location>
        <begin position="1"/>
        <end position="38"/>
    </location>
</feature>
<dbReference type="Proteomes" id="UP000807371">
    <property type="component" value="Unassembled WGS sequence"/>
</dbReference>
<reference evidence="4 5" key="1">
    <citation type="submission" date="2020-09" db="EMBL/GenBank/DDBJ databases">
        <title>Biosynthesis of the nuclear factor of activated T cells inhibitor NFAT-133 and its congeners in Streptomyces pactum.</title>
        <authorList>
            <person name="Zhou W."/>
            <person name="Posri P."/>
            <person name="Abugrain M.E."/>
            <person name="Weisberg A.J."/>
            <person name="Chang J.H."/>
            <person name="Mahmud T."/>
        </authorList>
    </citation>
    <scope>NUCLEOTIDE SEQUENCE [LARGE SCALE GENOMIC DNA]</scope>
    <source>
        <strain evidence="4 5">ATCC 27456</strain>
    </source>
</reference>
<feature type="compositionally biased region" description="Low complexity" evidence="2">
    <location>
        <begin position="176"/>
        <end position="187"/>
    </location>
</feature>
<dbReference type="Pfam" id="PF04203">
    <property type="entry name" value="Sortase"/>
    <property type="match status" value="1"/>
</dbReference>
<name>A0ABS0NLA6_9ACTN</name>